<dbReference type="AlphaFoldDB" id="A0A0E0KQD1"/>
<feature type="compositionally biased region" description="Basic and acidic residues" evidence="1">
    <location>
        <begin position="112"/>
        <end position="125"/>
    </location>
</feature>
<dbReference type="Proteomes" id="UP000026962">
    <property type="component" value="Chromosome 4"/>
</dbReference>
<feature type="region of interest" description="Disordered" evidence="1">
    <location>
        <begin position="55"/>
        <end position="85"/>
    </location>
</feature>
<sequence length="179" mass="18757">MHRGVIKSQPVSSEIPLHLSTFRCLTKNREPKYATHSSSKLQLWAHTISCPVPLREEREDRVSTGDGDTATADEDRASAGDGDAAIVDEVKAAPLRSIRAAAAVGGGEGADEDRKGERSPPRELGEAAATAALCRPYPTPSSFSHPSLPDLLGRKRMGGAVGRERAAPTGGGRAAPVVA</sequence>
<dbReference type="Gramene" id="OPUNC04G10000.1">
    <property type="protein sequence ID" value="OPUNC04G10000.1"/>
    <property type="gene ID" value="OPUNC04G10000"/>
</dbReference>
<evidence type="ECO:0000313" key="3">
    <source>
        <dbReference type="Proteomes" id="UP000026962"/>
    </source>
</evidence>
<evidence type="ECO:0000313" key="2">
    <source>
        <dbReference type="EnsemblPlants" id="OPUNC04G10000.1"/>
    </source>
</evidence>
<protein>
    <submittedName>
        <fullName evidence="2">Uncharacterized protein</fullName>
    </submittedName>
</protein>
<reference evidence="2" key="1">
    <citation type="submission" date="2015-04" db="UniProtKB">
        <authorList>
            <consortium name="EnsemblPlants"/>
        </authorList>
    </citation>
    <scope>IDENTIFICATION</scope>
</reference>
<name>A0A0E0KQD1_ORYPU</name>
<organism evidence="2">
    <name type="scientific">Oryza punctata</name>
    <name type="common">Red rice</name>
    <dbReference type="NCBI Taxonomy" id="4537"/>
    <lineage>
        <taxon>Eukaryota</taxon>
        <taxon>Viridiplantae</taxon>
        <taxon>Streptophyta</taxon>
        <taxon>Embryophyta</taxon>
        <taxon>Tracheophyta</taxon>
        <taxon>Spermatophyta</taxon>
        <taxon>Magnoliopsida</taxon>
        <taxon>Liliopsida</taxon>
        <taxon>Poales</taxon>
        <taxon>Poaceae</taxon>
        <taxon>BOP clade</taxon>
        <taxon>Oryzoideae</taxon>
        <taxon>Oryzeae</taxon>
        <taxon>Oryzinae</taxon>
        <taxon>Oryza</taxon>
    </lineage>
</organism>
<evidence type="ECO:0000256" key="1">
    <source>
        <dbReference type="SAM" id="MobiDB-lite"/>
    </source>
</evidence>
<accession>A0A0E0KQD1</accession>
<proteinExistence type="predicted"/>
<dbReference type="EnsemblPlants" id="OPUNC04G10000.1">
    <property type="protein sequence ID" value="OPUNC04G10000.1"/>
    <property type="gene ID" value="OPUNC04G10000"/>
</dbReference>
<dbReference type="HOGENOM" id="CLU_1505790_0_0_1"/>
<feature type="region of interest" description="Disordered" evidence="1">
    <location>
        <begin position="102"/>
        <end position="179"/>
    </location>
</feature>
<keyword evidence="3" id="KW-1185">Reference proteome</keyword>
<reference evidence="2" key="2">
    <citation type="submission" date="2018-05" db="EMBL/GenBank/DDBJ databases">
        <title>OpunRS2 (Oryza punctata Reference Sequence Version 2).</title>
        <authorList>
            <person name="Zhang J."/>
            <person name="Kudrna D."/>
            <person name="Lee S."/>
            <person name="Talag J."/>
            <person name="Welchert J."/>
            <person name="Wing R.A."/>
        </authorList>
    </citation>
    <scope>NUCLEOTIDE SEQUENCE [LARGE SCALE GENOMIC DNA]</scope>
</reference>